<dbReference type="CDD" id="cd02776">
    <property type="entry name" value="MopB_CT_Nitrate-R-NarG-like"/>
    <property type="match status" value="1"/>
</dbReference>
<comment type="catalytic activity">
    <reaction evidence="17">
        <text>nitrate + a quinol = a quinone + nitrite + H2O</text>
        <dbReference type="Rhea" id="RHEA:56144"/>
        <dbReference type="ChEBI" id="CHEBI:15377"/>
        <dbReference type="ChEBI" id="CHEBI:16301"/>
        <dbReference type="ChEBI" id="CHEBI:17632"/>
        <dbReference type="ChEBI" id="CHEBI:24646"/>
        <dbReference type="ChEBI" id="CHEBI:132124"/>
        <dbReference type="EC" id="1.7.5.1"/>
    </reaction>
</comment>
<comment type="cofactor">
    <cofactor evidence="2">
        <name>[4Fe-4S] cluster</name>
        <dbReference type="ChEBI" id="CHEBI:49883"/>
    </cofactor>
</comment>
<sequence>MLEKLGLRYFKPTEKYSGNWSILEERNRDWENMYRQRWSHDKVIRTTHGVNCTGSCSWKVFVKNGIITWENQQIDYPSCGPDMPEFEPRGCPRGASFSWYEYSPLRVKYPYMRGKLWRLWREAREEFDSSIDAWASIVEDPEKEKAYKQARGKGGHVRVHWQAALEMISAQLIYTIKKYGPDRIAGFTPIPAMSMASYASGARFISLLGGEMLSFYDWYADLPPSSPQIWGEQTDVPESSDWFNTGYLMMWGSNVPMTRTPDAHFMTEVRYKGAKVVSVAPDYAENVKFADNWLAPNPGTDAAVAQAMTHVILDEFYEQRQEPLFIDYAKQYTDLPFLIMLDENEHGELTTGRFVRESDLTEETSENADWKPVLFDQQAKEIVVPNGTMGQRWEKDQDWNLILENEDGTFIDPSLSVTEDDAEWTEVVYPYFDDDGNSTFKRPIPVKTITLADGTQKYVSTVYDMMISQYGVKKSDSPYEAKGYDDEESIYTPAWQERITGVKASLVTQVAREFAQNAIDTDGRSMIIMGAGINHWFNSDTIYRSILNLVVLTASQGKNGGGWAHYVGQEKVRPIEGWNSIAFAKDWQAPPRLQNATSFYYFATDQWKYEEMGTESLKSPTYQSVRYQHPADYNVLAARLGWLPSYPQFNKSSLQVAEDAKNAGKMTTEEIIQYTVDQLKSGEMDFAVSDPDAEENFPRTLFVWRSNLISSSAKGQEYFMKHLLGTSDGLLSSPNENEKPEEIVWREDTEGKLDLLCALDFRMTSTPIYADIVLPAATWYEKTDLSSTDMHPFVNPFNPAINPLWEARSDWDIYRSLADVFSQMAKDYLPGKHQDVVTTPLGHDSKDEIAQPNGLVKDWKKGEVEAIPGKTMPNIKIVERDYTEIFNKYVTLGPNVGTGKLGAHGVSFSVKEEYEELKRINGSYFDDSVKNGKPKLHTARQVVNAMLHLSSATNGAVSQKAYESAEKDFGVPLKDLSSDRAGEKITFDQITAQPREVIPTPVFTGSNKGEKRYSPFTTNIERRVPFRTLTGRQHFYIDHEIFLNFGEAMPVYKPTLPPMVFGSNDKKVVGGRDALVLRYLTPHGKWNIHSTYQDNLHMLQLFRGGPTVWLSDVDAKKHDIEDNAWVEVYNRNGVVTARAVVSHRMPEGTMFMYHAQDKHINVPGSEITGERGGSHNAPTRIHVKPTQMVGGYAQISYGFNYYGPIGNQRDEYVAVRKMKEVDYLEN</sequence>
<dbReference type="PROSITE" id="PS00551">
    <property type="entry name" value="MOLYBDOPTERIN_PROK_1"/>
    <property type="match status" value="1"/>
</dbReference>
<keyword evidence="11" id="KW-0249">Electron transport</keyword>
<evidence type="ECO:0000256" key="17">
    <source>
        <dbReference type="ARBA" id="ARBA00048294"/>
    </source>
</evidence>
<dbReference type="Gene3D" id="3.40.50.12440">
    <property type="match status" value="1"/>
</dbReference>
<gene>
    <name evidence="19" type="ORF">J2S77_000211</name>
</gene>
<evidence type="ECO:0000259" key="18">
    <source>
        <dbReference type="PROSITE" id="PS51669"/>
    </source>
</evidence>
<dbReference type="Pfam" id="PF00384">
    <property type="entry name" value="Molybdopterin"/>
    <property type="match status" value="1"/>
</dbReference>
<dbReference type="EMBL" id="JAUSTQ010000001">
    <property type="protein sequence ID" value="MDQ0158261.1"/>
    <property type="molecule type" value="Genomic_DNA"/>
</dbReference>
<dbReference type="InterPro" id="IPR050123">
    <property type="entry name" value="Prok_molybdopt-oxidoreductase"/>
</dbReference>
<evidence type="ECO:0000256" key="9">
    <source>
        <dbReference type="ARBA" id="ARBA00022505"/>
    </source>
</evidence>
<evidence type="ECO:0000256" key="5">
    <source>
        <dbReference type="ARBA" id="ARBA00012500"/>
    </source>
</evidence>
<accession>A0ABT9VBD5</accession>
<dbReference type="InterPro" id="IPR006655">
    <property type="entry name" value="Mopterin_OxRdtase_prok_CS"/>
</dbReference>
<feature type="domain" description="4Fe-4S Mo/W bis-MGD-type" evidence="18">
    <location>
        <begin position="41"/>
        <end position="105"/>
    </location>
</feature>
<dbReference type="PROSITE" id="PS51669">
    <property type="entry name" value="4FE4S_MOW_BIS_MGD"/>
    <property type="match status" value="1"/>
</dbReference>
<dbReference type="Proteomes" id="UP001224359">
    <property type="component" value="Unassembled WGS sequence"/>
</dbReference>
<keyword evidence="16" id="KW-0472">Membrane</keyword>
<evidence type="ECO:0000256" key="4">
    <source>
        <dbReference type="ARBA" id="ARBA00010312"/>
    </source>
</evidence>
<evidence type="ECO:0000256" key="6">
    <source>
        <dbReference type="ARBA" id="ARBA00022448"/>
    </source>
</evidence>
<evidence type="ECO:0000256" key="3">
    <source>
        <dbReference type="ARBA" id="ARBA00004202"/>
    </source>
</evidence>
<organism evidence="19 20">
    <name type="scientific">Alkalibacillus salilacus</name>
    <dbReference type="NCBI Taxonomy" id="284582"/>
    <lineage>
        <taxon>Bacteria</taxon>
        <taxon>Bacillati</taxon>
        <taxon>Bacillota</taxon>
        <taxon>Bacilli</taxon>
        <taxon>Bacillales</taxon>
        <taxon>Bacillaceae</taxon>
        <taxon>Alkalibacillus</taxon>
    </lineage>
</organism>
<dbReference type="InterPro" id="IPR028189">
    <property type="entry name" value="Nitr_red_alph_N"/>
</dbReference>
<evidence type="ECO:0000256" key="16">
    <source>
        <dbReference type="ARBA" id="ARBA00023136"/>
    </source>
</evidence>
<dbReference type="Gene3D" id="4.10.1200.10">
    <property type="entry name" value="nitrate reductase tail"/>
    <property type="match status" value="1"/>
</dbReference>
<evidence type="ECO:0000256" key="10">
    <source>
        <dbReference type="ARBA" id="ARBA00022723"/>
    </source>
</evidence>
<keyword evidence="12" id="KW-0560">Oxidoreductase</keyword>
<dbReference type="Pfam" id="PF14710">
    <property type="entry name" value="Nitr_red_alph_N"/>
    <property type="match status" value="1"/>
</dbReference>
<comment type="similarity">
    <text evidence="4">Belongs to the prokaryotic molybdopterin-containing oxidoreductase family.</text>
</comment>
<dbReference type="InterPro" id="IPR006656">
    <property type="entry name" value="Mopterin_OxRdtase"/>
</dbReference>
<keyword evidence="14" id="KW-0411">Iron-sulfur</keyword>
<comment type="cofactor">
    <cofactor evidence="1">
        <name>Mo-bis(molybdopterin guanine dinucleotide)</name>
        <dbReference type="ChEBI" id="CHEBI:60539"/>
    </cofactor>
</comment>
<proteinExistence type="inferred from homology"/>
<dbReference type="InterPro" id="IPR027467">
    <property type="entry name" value="MopterinOxRdtase_cofactor_BS"/>
</dbReference>
<dbReference type="InterPro" id="IPR037943">
    <property type="entry name" value="MopB_CT_Nitrate-R-NarG-like"/>
</dbReference>
<keyword evidence="6" id="KW-0813">Transport</keyword>
<dbReference type="CDD" id="cd02750">
    <property type="entry name" value="MopB_Nitrate-R-NarG-like"/>
    <property type="match status" value="1"/>
</dbReference>
<dbReference type="PROSITE" id="PS00932">
    <property type="entry name" value="MOLYBDOPTERIN_PROK_3"/>
    <property type="match status" value="1"/>
</dbReference>
<dbReference type="InterPro" id="IPR006963">
    <property type="entry name" value="Mopterin_OxRdtase_4Fe-4S_dom"/>
</dbReference>
<keyword evidence="20" id="KW-1185">Reference proteome</keyword>
<dbReference type="SUPFAM" id="SSF50692">
    <property type="entry name" value="ADC-like"/>
    <property type="match status" value="1"/>
</dbReference>
<keyword evidence="15" id="KW-0534">Nitrate assimilation</keyword>
<keyword evidence="13" id="KW-0408">Iron</keyword>
<evidence type="ECO:0000256" key="14">
    <source>
        <dbReference type="ARBA" id="ARBA00023014"/>
    </source>
</evidence>
<dbReference type="NCBIfam" id="TIGR01580">
    <property type="entry name" value="narG"/>
    <property type="match status" value="1"/>
</dbReference>
<dbReference type="EC" id="1.7.5.1" evidence="5"/>
<evidence type="ECO:0000256" key="7">
    <source>
        <dbReference type="ARBA" id="ARBA00022475"/>
    </source>
</evidence>
<evidence type="ECO:0000256" key="2">
    <source>
        <dbReference type="ARBA" id="ARBA00001966"/>
    </source>
</evidence>
<comment type="caution">
    <text evidence="19">The sequence shown here is derived from an EMBL/GenBank/DDBJ whole genome shotgun (WGS) entry which is preliminary data.</text>
</comment>
<dbReference type="SUPFAM" id="SSF53706">
    <property type="entry name" value="Formate dehydrogenase/DMSO reductase, domains 1-3"/>
    <property type="match status" value="1"/>
</dbReference>
<dbReference type="InterPro" id="IPR006468">
    <property type="entry name" value="NarG"/>
</dbReference>
<evidence type="ECO:0000256" key="15">
    <source>
        <dbReference type="ARBA" id="ARBA00023063"/>
    </source>
</evidence>
<evidence type="ECO:0000256" key="1">
    <source>
        <dbReference type="ARBA" id="ARBA00001942"/>
    </source>
</evidence>
<protein>
    <recommendedName>
        <fullName evidence="5">nitrate reductase (quinone)</fullName>
        <ecNumber evidence="5">1.7.5.1</ecNumber>
    </recommendedName>
</protein>
<dbReference type="SMART" id="SM00926">
    <property type="entry name" value="Molybdop_Fe4S4"/>
    <property type="match status" value="1"/>
</dbReference>
<keyword evidence="8" id="KW-0004">4Fe-4S</keyword>
<reference evidence="19 20" key="1">
    <citation type="submission" date="2023-07" db="EMBL/GenBank/DDBJ databases">
        <title>Genomic Encyclopedia of Type Strains, Phase IV (KMG-IV): sequencing the most valuable type-strain genomes for metagenomic binning, comparative biology and taxonomic classification.</title>
        <authorList>
            <person name="Goeker M."/>
        </authorList>
    </citation>
    <scope>NUCLEOTIDE SEQUENCE [LARGE SCALE GENOMIC DNA]</scope>
    <source>
        <strain evidence="19 20">DSM 16460</strain>
    </source>
</reference>
<dbReference type="RefSeq" id="WP_306973826.1">
    <property type="nucleotide sequence ID" value="NZ_JAUSTQ010000001.1"/>
</dbReference>
<comment type="subcellular location">
    <subcellularLocation>
        <location evidence="3">Cell membrane</location>
        <topology evidence="3">Peripheral membrane protein</topology>
    </subcellularLocation>
</comment>
<evidence type="ECO:0000256" key="8">
    <source>
        <dbReference type="ARBA" id="ARBA00022485"/>
    </source>
</evidence>
<dbReference type="InterPro" id="IPR009010">
    <property type="entry name" value="Asp_de-COase-like_dom_sf"/>
</dbReference>
<evidence type="ECO:0000313" key="20">
    <source>
        <dbReference type="Proteomes" id="UP001224359"/>
    </source>
</evidence>
<evidence type="ECO:0000256" key="11">
    <source>
        <dbReference type="ARBA" id="ARBA00022982"/>
    </source>
</evidence>
<keyword evidence="10" id="KW-0479">Metal-binding</keyword>
<evidence type="ECO:0000313" key="19">
    <source>
        <dbReference type="EMBL" id="MDQ0158261.1"/>
    </source>
</evidence>
<dbReference type="InterPro" id="IPR044906">
    <property type="entry name" value="Nitr_red_alph_N_sf"/>
</dbReference>
<keyword evidence="9" id="KW-0500">Molybdenum</keyword>
<dbReference type="Pfam" id="PF01568">
    <property type="entry name" value="Molydop_binding"/>
    <property type="match status" value="1"/>
</dbReference>
<dbReference type="PANTHER" id="PTHR43105">
    <property type="entry name" value="RESPIRATORY NITRATE REDUCTASE"/>
    <property type="match status" value="1"/>
</dbReference>
<dbReference type="InterPro" id="IPR006657">
    <property type="entry name" value="MoPterin_dinucl-bd_dom"/>
</dbReference>
<evidence type="ECO:0000256" key="13">
    <source>
        <dbReference type="ARBA" id="ARBA00023004"/>
    </source>
</evidence>
<name>A0ABT9VBD5_9BACI</name>
<dbReference type="PANTHER" id="PTHR43105:SF2">
    <property type="entry name" value="RESPIRATORY NITRATE REDUCTASE 2 ALPHA CHAIN"/>
    <property type="match status" value="1"/>
</dbReference>
<keyword evidence="7" id="KW-1003">Cell membrane</keyword>
<evidence type="ECO:0000256" key="12">
    <source>
        <dbReference type="ARBA" id="ARBA00023002"/>
    </source>
</evidence>